<dbReference type="Proteomes" id="UP001357452">
    <property type="component" value="Unassembled WGS sequence"/>
</dbReference>
<dbReference type="Pfam" id="PF05402">
    <property type="entry name" value="PqqD"/>
    <property type="match status" value="1"/>
</dbReference>
<comment type="caution">
    <text evidence="1">The sequence shown here is derived from an EMBL/GenBank/DDBJ whole genome shotgun (WGS) entry which is preliminary data.</text>
</comment>
<dbReference type="InterPro" id="IPR041881">
    <property type="entry name" value="PqqD_sf"/>
</dbReference>
<reference evidence="1 2" key="1">
    <citation type="submission" date="2024-01" db="EMBL/GenBank/DDBJ databases">
        <title>Niabella digestum sp. nov., isolated from waste digestion system.</title>
        <authorList>
            <person name="Zhang L."/>
        </authorList>
    </citation>
    <scope>NUCLEOTIDE SEQUENCE [LARGE SCALE GENOMIC DNA]</scope>
    <source>
        <strain evidence="1 2">A18</strain>
    </source>
</reference>
<organism evidence="1 2">
    <name type="scientific">Niabella digestorum</name>
    <dbReference type="NCBI Taxonomy" id="3117701"/>
    <lineage>
        <taxon>Bacteria</taxon>
        <taxon>Pseudomonadati</taxon>
        <taxon>Bacteroidota</taxon>
        <taxon>Chitinophagia</taxon>
        <taxon>Chitinophagales</taxon>
        <taxon>Chitinophagaceae</taxon>
        <taxon>Niabella</taxon>
    </lineage>
</organism>
<evidence type="ECO:0000313" key="1">
    <source>
        <dbReference type="EMBL" id="MEE6185991.1"/>
    </source>
</evidence>
<evidence type="ECO:0000313" key="2">
    <source>
        <dbReference type="Proteomes" id="UP001357452"/>
    </source>
</evidence>
<proteinExistence type="predicted"/>
<dbReference type="Gene3D" id="1.10.10.1150">
    <property type="entry name" value="Coenzyme PQQ synthesis protein D (PqqD)"/>
    <property type="match status" value="1"/>
</dbReference>
<dbReference type="RefSeq" id="WP_330973396.1">
    <property type="nucleotide sequence ID" value="NZ_JAZGLY010000001.1"/>
</dbReference>
<name>A0ABU7RDE0_9BACT</name>
<sequence>MSYQFNAKDVLVTQLGEEGVAFNSATNEYFSLNETSYKILKGIENNTPVEDIIQQLEAEYDISTEECSQAVHNIIRTFIEKKLVVEA</sequence>
<gene>
    <name evidence="1" type="ORF">V2H41_01770</name>
</gene>
<keyword evidence="2" id="KW-1185">Reference proteome</keyword>
<protein>
    <submittedName>
        <fullName evidence="1">PqqD family protein</fullName>
    </submittedName>
</protein>
<accession>A0ABU7RDE0</accession>
<dbReference type="InterPro" id="IPR008792">
    <property type="entry name" value="PQQD"/>
</dbReference>
<dbReference type="EMBL" id="JAZGLY010000001">
    <property type="protein sequence ID" value="MEE6185991.1"/>
    <property type="molecule type" value="Genomic_DNA"/>
</dbReference>